<dbReference type="EC" id="3.1.3.3" evidence="4"/>
<evidence type="ECO:0000313" key="16">
    <source>
        <dbReference type="Proteomes" id="UP000266568"/>
    </source>
</evidence>
<evidence type="ECO:0000256" key="4">
    <source>
        <dbReference type="ARBA" id="ARBA00012640"/>
    </source>
</evidence>
<evidence type="ECO:0000256" key="8">
    <source>
        <dbReference type="ARBA" id="ARBA00022801"/>
    </source>
</evidence>
<feature type="active site" description="Proton donor" evidence="14">
    <location>
        <position position="80"/>
    </location>
</feature>
<dbReference type="InterPro" id="IPR050582">
    <property type="entry name" value="HAD-like_SerB"/>
</dbReference>
<evidence type="ECO:0000256" key="9">
    <source>
        <dbReference type="ARBA" id="ARBA00022842"/>
    </source>
</evidence>
<evidence type="ECO:0000256" key="14">
    <source>
        <dbReference type="PIRSR" id="PIRSR604469-1"/>
    </source>
</evidence>
<comment type="catalytic activity">
    <reaction evidence="13">
        <text>O-phospho-D-serine + H2O = D-serine + phosphate</text>
        <dbReference type="Rhea" id="RHEA:24873"/>
        <dbReference type="ChEBI" id="CHEBI:15377"/>
        <dbReference type="ChEBI" id="CHEBI:35247"/>
        <dbReference type="ChEBI" id="CHEBI:43474"/>
        <dbReference type="ChEBI" id="CHEBI:58680"/>
        <dbReference type="EC" id="3.1.3.3"/>
    </reaction>
</comment>
<dbReference type="NCBIfam" id="TIGR00338">
    <property type="entry name" value="serB"/>
    <property type="match status" value="1"/>
</dbReference>
<dbReference type="AlphaFoldDB" id="A0A397NK02"/>
<dbReference type="GO" id="GO:0000287">
    <property type="term" value="F:magnesium ion binding"/>
    <property type="evidence" value="ECO:0007669"/>
    <property type="project" value="TreeGrafter"/>
</dbReference>
<dbReference type="EMBL" id="QXDC01000005">
    <property type="protein sequence ID" value="RIA36668.1"/>
    <property type="molecule type" value="Genomic_DNA"/>
</dbReference>
<dbReference type="Gene3D" id="3.40.50.1000">
    <property type="entry name" value="HAD superfamily/HAD-like"/>
    <property type="match status" value="1"/>
</dbReference>
<dbReference type="SFLD" id="SFLDS00003">
    <property type="entry name" value="Haloacid_Dehalogenase"/>
    <property type="match status" value="1"/>
</dbReference>
<comment type="cofactor">
    <cofactor evidence="1">
        <name>Mg(2+)</name>
        <dbReference type="ChEBI" id="CHEBI:18420"/>
    </cofactor>
</comment>
<evidence type="ECO:0000313" key="15">
    <source>
        <dbReference type="EMBL" id="RIA36668.1"/>
    </source>
</evidence>
<dbReference type="InterPro" id="IPR023214">
    <property type="entry name" value="HAD_sf"/>
</dbReference>
<keyword evidence="8" id="KW-0378">Hydrolase</keyword>
<dbReference type="PANTHER" id="PTHR43344">
    <property type="entry name" value="PHOSPHOSERINE PHOSPHATASE"/>
    <property type="match status" value="1"/>
</dbReference>
<dbReference type="GO" id="GO:0036424">
    <property type="term" value="F:L-phosphoserine phosphatase activity"/>
    <property type="evidence" value="ECO:0007669"/>
    <property type="project" value="InterPro"/>
</dbReference>
<protein>
    <recommendedName>
        <fullName evidence="5">Phosphoserine phosphatase</fullName>
        <ecNumber evidence="4">3.1.3.3</ecNumber>
    </recommendedName>
    <alternativeName>
        <fullName evidence="11">O-phosphoserine phosphohydrolase</fullName>
    </alternativeName>
</protein>
<keyword evidence="6" id="KW-0028">Amino-acid biosynthesis</keyword>
<comment type="pathway">
    <text evidence="2">Amino-acid biosynthesis; L-serine biosynthesis; L-serine from 3-phospho-D-glycerate: step 3/3.</text>
</comment>
<organism evidence="15 16">
    <name type="scientific">Hephaestia caeni</name>
    <dbReference type="NCBI Taxonomy" id="645617"/>
    <lineage>
        <taxon>Bacteria</taxon>
        <taxon>Pseudomonadati</taxon>
        <taxon>Pseudomonadota</taxon>
        <taxon>Alphaproteobacteria</taxon>
        <taxon>Sphingomonadales</taxon>
        <taxon>Sphingomonadaceae</taxon>
        <taxon>Hephaestia</taxon>
    </lineage>
</organism>
<reference evidence="15 16" key="1">
    <citation type="submission" date="2018-08" db="EMBL/GenBank/DDBJ databases">
        <title>Genomic Encyclopedia of Type Strains, Phase IV (KMG-IV): sequencing the most valuable type-strain genomes for metagenomic binning, comparative biology and taxonomic classification.</title>
        <authorList>
            <person name="Goeker M."/>
        </authorList>
    </citation>
    <scope>NUCLEOTIDE SEQUENCE [LARGE SCALE GENOMIC DNA]</scope>
    <source>
        <strain evidence="15 16">DSM 25527</strain>
    </source>
</reference>
<dbReference type="GO" id="GO:0005737">
    <property type="term" value="C:cytoplasm"/>
    <property type="evidence" value="ECO:0007669"/>
    <property type="project" value="TreeGrafter"/>
</dbReference>
<dbReference type="SUPFAM" id="SSF56784">
    <property type="entry name" value="HAD-like"/>
    <property type="match status" value="1"/>
</dbReference>
<dbReference type="Pfam" id="PF00702">
    <property type="entry name" value="Hydrolase"/>
    <property type="match status" value="1"/>
</dbReference>
<dbReference type="SFLD" id="SFLDG01136">
    <property type="entry name" value="C1.6:_Phosphoserine_Phosphatas"/>
    <property type="match status" value="1"/>
</dbReference>
<keyword evidence="7" id="KW-0479">Metal-binding</keyword>
<comment type="catalytic activity">
    <reaction evidence="12">
        <text>O-phospho-L-serine + H2O = L-serine + phosphate</text>
        <dbReference type="Rhea" id="RHEA:21208"/>
        <dbReference type="ChEBI" id="CHEBI:15377"/>
        <dbReference type="ChEBI" id="CHEBI:33384"/>
        <dbReference type="ChEBI" id="CHEBI:43474"/>
        <dbReference type="ChEBI" id="CHEBI:57524"/>
        <dbReference type="EC" id="3.1.3.3"/>
    </reaction>
</comment>
<dbReference type="Proteomes" id="UP000266568">
    <property type="component" value="Unassembled WGS sequence"/>
</dbReference>
<dbReference type="UniPathway" id="UPA00135">
    <property type="reaction ID" value="UER00198"/>
</dbReference>
<dbReference type="GO" id="GO:0006564">
    <property type="term" value="P:L-serine biosynthetic process"/>
    <property type="evidence" value="ECO:0007669"/>
    <property type="project" value="UniProtKB-KW"/>
</dbReference>
<evidence type="ECO:0000256" key="1">
    <source>
        <dbReference type="ARBA" id="ARBA00001946"/>
    </source>
</evidence>
<keyword evidence="10" id="KW-0718">Serine biosynthesis</keyword>
<dbReference type="SFLD" id="SFLDF00029">
    <property type="entry name" value="phosphoserine_phosphatase"/>
    <property type="match status" value="1"/>
</dbReference>
<keyword evidence="9" id="KW-0460">Magnesium</keyword>
<dbReference type="SFLD" id="SFLDG01137">
    <property type="entry name" value="C1.6.1:_Phosphoserine_Phosphat"/>
    <property type="match status" value="1"/>
</dbReference>
<evidence type="ECO:0000256" key="3">
    <source>
        <dbReference type="ARBA" id="ARBA00009184"/>
    </source>
</evidence>
<comment type="similarity">
    <text evidence="3">Belongs to the HAD-like hydrolase superfamily. SerB family.</text>
</comment>
<dbReference type="NCBIfam" id="TIGR01488">
    <property type="entry name" value="HAD-SF-IB"/>
    <property type="match status" value="1"/>
</dbReference>
<evidence type="ECO:0000256" key="2">
    <source>
        <dbReference type="ARBA" id="ARBA00005135"/>
    </source>
</evidence>
<name>A0A397NK02_9SPHN</name>
<feature type="active site" description="Nucleophile" evidence="14">
    <location>
        <position position="78"/>
    </location>
</feature>
<proteinExistence type="inferred from homology"/>
<accession>A0A397NK02</accession>
<evidence type="ECO:0000256" key="6">
    <source>
        <dbReference type="ARBA" id="ARBA00022605"/>
    </source>
</evidence>
<gene>
    <name evidence="15" type="ORF">DFR49_3952</name>
</gene>
<evidence type="ECO:0000256" key="12">
    <source>
        <dbReference type="ARBA" id="ARBA00048138"/>
    </source>
</evidence>
<evidence type="ECO:0000256" key="11">
    <source>
        <dbReference type="ARBA" id="ARBA00031693"/>
    </source>
</evidence>
<dbReference type="InterPro" id="IPR004469">
    <property type="entry name" value="PSP"/>
</dbReference>
<comment type="caution">
    <text evidence="15">The sequence shown here is derived from an EMBL/GenBank/DDBJ whole genome shotgun (WGS) entry which is preliminary data.</text>
</comment>
<dbReference type="InterPro" id="IPR036412">
    <property type="entry name" value="HAD-like_sf"/>
</dbReference>
<evidence type="ECO:0000256" key="5">
    <source>
        <dbReference type="ARBA" id="ARBA00015196"/>
    </source>
</evidence>
<evidence type="ECO:0000256" key="13">
    <source>
        <dbReference type="ARBA" id="ARBA00048523"/>
    </source>
</evidence>
<sequence>MVTAGEISTGDLSSLCDRLAQAGCAPQVSVRIDGGRAADIAFQGGPATARKSLDGALAHTDVIVQPMAAREKKLLIADMDSTMITVECLDELADYAGIKDEIAAVTERAMRGELDFAQALDERVARLKGLDASVIDKCLAERIRATPGAATLVRTMKARLGATTLLVSGGFSRFADRVGVAIGFDRALSNELQIENGKLAGTVAKPIVDSAAKEKALLDTAATLGIPLSQTLAVGDGANDLPMIRKAGLGVAYRAKPVVAAEADARLDHTDLTALLYAQGVPSAEWEQA</sequence>
<evidence type="ECO:0000256" key="7">
    <source>
        <dbReference type="ARBA" id="ARBA00022723"/>
    </source>
</evidence>
<dbReference type="PANTHER" id="PTHR43344:SF2">
    <property type="entry name" value="PHOSPHOSERINE PHOSPHATASE"/>
    <property type="match status" value="1"/>
</dbReference>
<evidence type="ECO:0000256" key="10">
    <source>
        <dbReference type="ARBA" id="ARBA00023299"/>
    </source>
</evidence>
<keyword evidence="16" id="KW-1185">Reference proteome</keyword>